<protein>
    <recommendedName>
        <fullName evidence="6">Long-chain-fatty-acid--CoA ligase FadD13</fullName>
        <ecNumber evidence="4">6.2.1.3</ecNumber>
    </recommendedName>
    <alternativeName>
        <fullName evidence="7">Fatty acyl-CoA ligase</fullName>
    </alternativeName>
    <alternativeName>
        <fullName evidence="9">Fatty acyl-CoA synthetase</fullName>
    </alternativeName>
    <alternativeName>
        <fullName evidence="8">Very-long-chain fatty-acyl-CoA synthetase</fullName>
    </alternativeName>
</protein>
<dbReference type="AlphaFoldDB" id="A0A2U3PAJ4"/>
<dbReference type="Gene3D" id="1.10.357.10">
    <property type="entry name" value="Tetracycline Repressor, domain 2"/>
    <property type="match status" value="1"/>
</dbReference>
<feature type="DNA-binding region" description="H-T-H motif" evidence="10">
    <location>
        <begin position="38"/>
        <end position="57"/>
    </location>
</feature>
<evidence type="ECO:0000256" key="8">
    <source>
        <dbReference type="ARBA" id="ARBA00080667"/>
    </source>
</evidence>
<evidence type="ECO:0000256" key="4">
    <source>
        <dbReference type="ARBA" id="ARBA00026121"/>
    </source>
</evidence>
<dbReference type="SUPFAM" id="SSF46689">
    <property type="entry name" value="Homeodomain-like"/>
    <property type="match status" value="1"/>
</dbReference>
<dbReference type="InterPro" id="IPR020845">
    <property type="entry name" value="AMP-binding_CS"/>
</dbReference>
<dbReference type="InterPro" id="IPR000873">
    <property type="entry name" value="AMP-dep_synth/lig_dom"/>
</dbReference>
<evidence type="ECO:0000313" key="13">
    <source>
        <dbReference type="EMBL" id="SPM40773.1"/>
    </source>
</evidence>
<sequence length="782" mass="85461">VDLQHNDTSLSPRALQTRHAILEAARSLFLSRGYAGTRINDITDKCGISRAGFYTYFKDKAEVFAALGQDAYHDAQSVVRGWETLGAHPTLDEVKSWVGAYFAYMDVHGAFVLSSSSWSSSSDAFREGARRMEMHVAAPLGLALQTRQSAPTPSTETLGLAVLALLDRAWYFVRPEGLPVEDDDMVTTVASMIMAVLTEPSPATQTTQRDEKTPRAHRIDTAPAAPPIGTTTPPRRVSVGARYTCAPHSPNRDRTRTRTVRRRRVAGTRRQGMTMGDIVIDNAERFPDVAAYRLGSRFISHLQLRDRGVKLASAMAQSGLRRQDRIAVLGRNSIEYGQLFAATQLSGIMMATINFRLSPLEVLDALRRVTPSIVFCDDEFASTVSELAPQLSGVRQLVCLGISPPPGMLRFDAFIARGVDDELPFAARPDDIGCLLFTSGTTGPSKCCMLGHRELRRIAFAANVEMRTGSDDRGLINMPMFHFGALAIISALHARGGTAVLQRHFDTAEALRLVTNERVTLLHLAPVMLQALLDEPGAREALDAVHTVVYSAAPISPPTLRQALATMPNAGFLNLYGQTEAIVSGLPRELHSLDTPKATHRLGSVGFPFPGVSIRIVDDDGLDVPTGQPGEILVQSDSLFRGYWNDQPATLATLDDGWCHTGDVGRIDEHGLLYLVDRKKDVIISGGENVYSPEVEHALRGLHEVVDCAVVGTPDPRWGEAVTAVVVLRPGAQLTLDRVQEFLRDTLARYKVPRRLAIVDNLPTLPSGKIDKKRIRETVAHS</sequence>
<reference evidence="13 14" key="1">
    <citation type="submission" date="2017-01" db="EMBL/GenBank/DDBJ databases">
        <authorList>
            <consortium name="Urmite Genomes"/>
        </authorList>
    </citation>
    <scope>NUCLEOTIDE SEQUENCE [LARGE SCALE GENOMIC DNA]</scope>
    <source>
        <strain evidence="13 14">AB215</strain>
    </source>
</reference>
<accession>A0A2U3PAJ4</accession>
<evidence type="ECO:0000256" key="10">
    <source>
        <dbReference type="PROSITE-ProRule" id="PRU00335"/>
    </source>
</evidence>
<evidence type="ECO:0000256" key="5">
    <source>
        <dbReference type="ARBA" id="ARBA00036813"/>
    </source>
</evidence>
<evidence type="ECO:0000256" key="9">
    <source>
        <dbReference type="ARBA" id="ARBA00083882"/>
    </source>
</evidence>
<dbReference type="Pfam" id="PF13193">
    <property type="entry name" value="AMP-binding_C"/>
    <property type="match status" value="1"/>
</dbReference>
<dbReference type="InterPro" id="IPR045851">
    <property type="entry name" value="AMP-bd_C_sf"/>
</dbReference>
<dbReference type="FunFam" id="3.30.300.30:FF:000008">
    <property type="entry name" value="2,3-dihydroxybenzoate-AMP ligase"/>
    <property type="match status" value="1"/>
</dbReference>
<dbReference type="EC" id="6.2.1.3" evidence="4"/>
<feature type="domain" description="HTH tetR-type" evidence="12">
    <location>
        <begin position="15"/>
        <end position="75"/>
    </location>
</feature>
<evidence type="ECO:0000313" key="14">
    <source>
        <dbReference type="Proteomes" id="UP000240424"/>
    </source>
</evidence>
<dbReference type="GO" id="GO:0004467">
    <property type="term" value="F:long-chain fatty acid-CoA ligase activity"/>
    <property type="evidence" value="ECO:0007669"/>
    <property type="project" value="UniProtKB-EC"/>
</dbReference>
<dbReference type="GO" id="GO:0003677">
    <property type="term" value="F:DNA binding"/>
    <property type="evidence" value="ECO:0007669"/>
    <property type="project" value="UniProtKB-UniRule"/>
</dbReference>
<feature type="compositionally biased region" description="Basic residues" evidence="11">
    <location>
        <begin position="257"/>
        <end position="267"/>
    </location>
</feature>
<dbReference type="PANTHER" id="PTHR43201:SF5">
    <property type="entry name" value="MEDIUM-CHAIN ACYL-COA LIGASE ACSF2, MITOCHONDRIAL"/>
    <property type="match status" value="1"/>
</dbReference>
<comment type="similarity">
    <text evidence="1">Belongs to the ATP-dependent AMP-binding enzyme family.</text>
</comment>
<evidence type="ECO:0000256" key="1">
    <source>
        <dbReference type="ARBA" id="ARBA00006432"/>
    </source>
</evidence>
<dbReference type="EMBL" id="FUEZ01000004">
    <property type="protein sequence ID" value="SPM40773.1"/>
    <property type="molecule type" value="Genomic_DNA"/>
</dbReference>
<keyword evidence="14" id="KW-1185">Reference proteome</keyword>
<dbReference type="SUPFAM" id="SSF56801">
    <property type="entry name" value="Acetyl-CoA synthetase-like"/>
    <property type="match status" value="1"/>
</dbReference>
<dbReference type="InterPro" id="IPR009057">
    <property type="entry name" value="Homeodomain-like_sf"/>
</dbReference>
<dbReference type="Pfam" id="PF00440">
    <property type="entry name" value="TetR_N"/>
    <property type="match status" value="1"/>
</dbReference>
<dbReference type="PROSITE" id="PS00455">
    <property type="entry name" value="AMP_BINDING"/>
    <property type="match status" value="1"/>
</dbReference>
<dbReference type="Gene3D" id="3.40.50.12780">
    <property type="entry name" value="N-terminal domain of ligase-like"/>
    <property type="match status" value="1"/>
</dbReference>
<dbReference type="GO" id="GO:0031956">
    <property type="term" value="F:medium-chain fatty acid-CoA ligase activity"/>
    <property type="evidence" value="ECO:0007669"/>
    <property type="project" value="TreeGrafter"/>
</dbReference>
<feature type="region of interest" description="Disordered" evidence="11">
    <location>
        <begin position="201"/>
        <end position="267"/>
    </location>
</feature>
<dbReference type="PRINTS" id="PR00455">
    <property type="entry name" value="HTHTETR"/>
</dbReference>
<keyword evidence="2" id="KW-0436">Ligase</keyword>
<gene>
    <name evidence="13" type="ORF">MNAB215_2974</name>
</gene>
<name>A0A2U3PAJ4_9MYCO</name>
<feature type="compositionally biased region" description="Low complexity" evidence="11">
    <location>
        <begin position="221"/>
        <end position="234"/>
    </location>
</feature>
<evidence type="ECO:0000256" key="7">
    <source>
        <dbReference type="ARBA" id="ARBA00076959"/>
    </source>
</evidence>
<evidence type="ECO:0000256" key="2">
    <source>
        <dbReference type="ARBA" id="ARBA00022598"/>
    </source>
</evidence>
<dbReference type="PROSITE" id="PS50977">
    <property type="entry name" value="HTH_TETR_2"/>
    <property type="match status" value="1"/>
</dbReference>
<evidence type="ECO:0000259" key="12">
    <source>
        <dbReference type="PROSITE" id="PS50977"/>
    </source>
</evidence>
<evidence type="ECO:0000256" key="11">
    <source>
        <dbReference type="SAM" id="MobiDB-lite"/>
    </source>
</evidence>
<dbReference type="InterPro" id="IPR042099">
    <property type="entry name" value="ANL_N_sf"/>
</dbReference>
<keyword evidence="3 10" id="KW-0238">DNA-binding</keyword>
<organism evidence="13 14">
    <name type="scientific">Mycobacterium numidiamassiliense</name>
    <dbReference type="NCBI Taxonomy" id="1841861"/>
    <lineage>
        <taxon>Bacteria</taxon>
        <taxon>Bacillati</taxon>
        <taxon>Actinomycetota</taxon>
        <taxon>Actinomycetes</taxon>
        <taxon>Mycobacteriales</taxon>
        <taxon>Mycobacteriaceae</taxon>
        <taxon>Mycobacterium</taxon>
    </lineage>
</organism>
<dbReference type="Proteomes" id="UP000240424">
    <property type="component" value="Unassembled WGS sequence"/>
</dbReference>
<evidence type="ECO:0000256" key="6">
    <source>
        <dbReference type="ARBA" id="ARBA00069710"/>
    </source>
</evidence>
<proteinExistence type="inferred from homology"/>
<dbReference type="STRING" id="1841861.GCA_900157365_01294"/>
<evidence type="ECO:0000256" key="3">
    <source>
        <dbReference type="ARBA" id="ARBA00023125"/>
    </source>
</evidence>
<comment type="catalytic activity">
    <reaction evidence="5">
        <text>a long-chain fatty acid + ATP + CoA = a long-chain fatty acyl-CoA + AMP + diphosphate</text>
        <dbReference type="Rhea" id="RHEA:15421"/>
        <dbReference type="ChEBI" id="CHEBI:30616"/>
        <dbReference type="ChEBI" id="CHEBI:33019"/>
        <dbReference type="ChEBI" id="CHEBI:57287"/>
        <dbReference type="ChEBI" id="CHEBI:57560"/>
        <dbReference type="ChEBI" id="CHEBI:83139"/>
        <dbReference type="ChEBI" id="CHEBI:456215"/>
        <dbReference type="EC" id="6.2.1.3"/>
    </reaction>
</comment>
<feature type="non-terminal residue" evidence="13">
    <location>
        <position position="1"/>
    </location>
</feature>
<dbReference type="Gene3D" id="3.30.300.30">
    <property type="match status" value="1"/>
</dbReference>
<feature type="compositionally biased region" description="Basic and acidic residues" evidence="11">
    <location>
        <begin position="208"/>
        <end position="220"/>
    </location>
</feature>
<dbReference type="InterPro" id="IPR001647">
    <property type="entry name" value="HTH_TetR"/>
</dbReference>
<dbReference type="Pfam" id="PF00501">
    <property type="entry name" value="AMP-binding"/>
    <property type="match status" value="1"/>
</dbReference>
<dbReference type="InterPro" id="IPR025110">
    <property type="entry name" value="AMP-bd_C"/>
</dbReference>
<dbReference type="PANTHER" id="PTHR43201">
    <property type="entry name" value="ACYL-COA SYNTHETASE"/>
    <property type="match status" value="1"/>
</dbReference>